<evidence type="ECO:0000256" key="2">
    <source>
        <dbReference type="SAM" id="SignalP"/>
    </source>
</evidence>
<gene>
    <name evidence="3" type="ORF">GGR28_002557</name>
</gene>
<comment type="caution">
    <text evidence="3">The sequence shown here is derived from an EMBL/GenBank/DDBJ whole genome shotgun (WGS) entry which is preliminary data.</text>
</comment>
<dbReference type="AlphaFoldDB" id="A0A840E4D0"/>
<sequence>MRSSHYLLAFLFFCCSLAVRSQDNHFTLHDYNPLWLNPAQTGAYSGSLRVGGIYRGQWYTLNGLSTPSAYVDAPVIKGLRKYDWIGVGANLVSDKAGTTGDLGLKSTFFGFSAAYHLALDDNRRNVFTLGAQYGSTTYSLDVGSATLSQQLTIDPSLGGGGQTQGELKPSNAEGSGSDKSYNDINAGVMLRSVLDPKKSNLLEVGVSVLHLNGPKRGTLLTPSTDTLAVDTTTLGTRAGDNERRRRSTLHGHARLDLELSEKWRFQPSLFVQSSSSVTSASVQAWGSRALKPNLNLRLGLGYRTGDAAQVLIGLDYEQIRAALSYDITLSQSRTVTNYQGAFELSAQYIFNIYKKPTVVPAMLCPRI</sequence>
<dbReference type="Pfam" id="PF11751">
    <property type="entry name" value="PorP_SprF"/>
    <property type="match status" value="1"/>
</dbReference>
<evidence type="ECO:0000313" key="3">
    <source>
        <dbReference type="EMBL" id="MBB4079930.1"/>
    </source>
</evidence>
<name>A0A840E4D0_9BACT</name>
<organism evidence="3 4">
    <name type="scientific">Neolewinella aquimaris</name>
    <dbReference type="NCBI Taxonomy" id="1835722"/>
    <lineage>
        <taxon>Bacteria</taxon>
        <taxon>Pseudomonadati</taxon>
        <taxon>Bacteroidota</taxon>
        <taxon>Saprospiria</taxon>
        <taxon>Saprospirales</taxon>
        <taxon>Lewinellaceae</taxon>
        <taxon>Neolewinella</taxon>
    </lineage>
</organism>
<dbReference type="Proteomes" id="UP000576209">
    <property type="component" value="Unassembled WGS sequence"/>
</dbReference>
<evidence type="ECO:0000313" key="4">
    <source>
        <dbReference type="Proteomes" id="UP000576209"/>
    </source>
</evidence>
<dbReference type="InterPro" id="IPR019861">
    <property type="entry name" value="PorP/SprF_Bacteroidetes"/>
</dbReference>
<accession>A0A840E4D0</accession>
<dbReference type="NCBIfam" id="TIGR03519">
    <property type="entry name" value="T9SS_PorP_fam"/>
    <property type="match status" value="1"/>
</dbReference>
<reference evidence="3 4" key="1">
    <citation type="submission" date="2020-08" db="EMBL/GenBank/DDBJ databases">
        <title>Genomic Encyclopedia of Type Strains, Phase IV (KMG-IV): sequencing the most valuable type-strain genomes for metagenomic binning, comparative biology and taxonomic classification.</title>
        <authorList>
            <person name="Goeker M."/>
        </authorList>
    </citation>
    <scope>NUCLEOTIDE SEQUENCE [LARGE SCALE GENOMIC DNA]</scope>
    <source>
        <strain evidence="3 4">DSM 105137</strain>
    </source>
</reference>
<feature type="region of interest" description="Disordered" evidence="1">
    <location>
        <begin position="153"/>
        <end position="179"/>
    </location>
</feature>
<keyword evidence="4" id="KW-1185">Reference proteome</keyword>
<evidence type="ECO:0000256" key="1">
    <source>
        <dbReference type="SAM" id="MobiDB-lite"/>
    </source>
</evidence>
<keyword evidence="2" id="KW-0732">Signal</keyword>
<feature type="signal peptide" evidence="2">
    <location>
        <begin position="1"/>
        <end position="21"/>
    </location>
</feature>
<dbReference type="RefSeq" id="WP_183496168.1">
    <property type="nucleotide sequence ID" value="NZ_JACIFF010000006.1"/>
</dbReference>
<dbReference type="EMBL" id="JACIFF010000006">
    <property type="protein sequence ID" value="MBB4079930.1"/>
    <property type="molecule type" value="Genomic_DNA"/>
</dbReference>
<proteinExistence type="predicted"/>
<protein>
    <submittedName>
        <fullName evidence="3">Type IX secretion system PorP/SprF family membrane protein</fullName>
    </submittedName>
</protein>
<feature type="chain" id="PRO_5032473212" evidence="2">
    <location>
        <begin position="22"/>
        <end position="367"/>
    </location>
</feature>